<comment type="caution">
    <text evidence="1">The sequence shown here is derived from an EMBL/GenBank/DDBJ whole genome shotgun (WGS) entry which is preliminary data.</text>
</comment>
<dbReference type="EMBL" id="CAAALY010115964">
    <property type="protein sequence ID" value="VEL30826.1"/>
    <property type="molecule type" value="Genomic_DNA"/>
</dbReference>
<dbReference type="Proteomes" id="UP000784294">
    <property type="component" value="Unassembled WGS sequence"/>
</dbReference>
<reference evidence="1" key="1">
    <citation type="submission" date="2018-11" db="EMBL/GenBank/DDBJ databases">
        <authorList>
            <consortium name="Pathogen Informatics"/>
        </authorList>
    </citation>
    <scope>NUCLEOTIDE SEQUENCE</scope>
</reference>
<dbReference type="AlphaFoldDB" id="A0A3S5A8Z9"/>
<sequence length="89" mass="9842">MAASPLHMPTSLLPIANPEMLSELANRRAAEAAQEAAAVAYRPIDFDNTRFSMSSLAFPVDANSTNSSRMKATLSDWPRDTCFIKHRFI</sequence>
<keyword evidence="2" id="KW-1185">Reference proteome</keyword>
<protein>
    <submittedName>
        <fullName evidence="1">Uncharacterized protein</fullName>
    </submittedName>
</protein>
<organism evidence="1 2">
    <name type="scientific">Protopolystoma xenopodis</name>
    <dbReference type="NCBI Taxonomy" id="117903"/>
    <lineage>
        <taxon>Eukaryota</taxon>
        <taxon>Metazoa</taxon>
        <taxon>Spiralia</taxon>
        <taxon>Lophotrochozoa</taxon>
        <taxon>Platyhelminthes</taxon>
        <taxon>Monogenea</taxon>
        <taxon>Polyopisthocotylea</taxon>
        <taxon>Polystomatidea</taxon>
        <taxon>Polystomatidae</taxon>
        <taxon>Protopolystoma</taxon>
    </lineage>
</organism>
<evidence type="ECO:0000313" key="2">
    <source>
        <dbReference type="Proteomes" id="UP000784294"/>
    </source>
</evidence>
<evidence type="ECO:0000313" key="1">
    <source>
        <dbReference type="EMBL" id="VEL30826.1"/>
    </source>
</evidence>
<accession>A0A3S5A8Z9</accession>
<gene>
    <name evidence="1" type="ORF">PXEA_LOCUS24266</name>
</gene>
<name>A0A3S5A8Z9_9PLAT</name>
<proteinExistence type="predicted"/>